<reference evidence="2" key="1">
    <citation type="journal article" date="2022" name="Mol. Ecol. Resour.">
        <title>The genomes of chicory, endive, great burdock and yacon provide insights into Asteraceae palaeo-polyploidization history and plant inulin production.</title>
        <authorList>
            <person name="Fan W."/>
            <person name="Wang S."/>
            <person name="Wang H."/>
            <person name="Wang A."/>
            <person name="Jiang F."/>
            <person name="Liu H."/>
            <person name="Zhao H."/>
            <person name="Xu D."/>
            <person name="Zhang Y."/>
        </authorList>
    </citation>
    <scope>NUCLEOTIDE SEQUENCE [LARGE SCALE GENOMIC DNA]</scope>
    <source>
        <strain evidence="2">cv. Yunnan</strain>
    </source>
</reference>
<organism evidence="1 2">
    <name type="scientific">Smallanthus sonchifolius</name>
    <dbReference type="NCBI Taxonomy" id="185202"/>
    <lineage>
        <taxon>Eukaryota</taxon>
        <taxon>Viridiplantae</taxon>
        <taxon>Streptophyta</taxon>
        <taxon>Embryophyta</taxon>
        <taxon>Tracheophyta</taxon>
        <taxon>Spermatophyta</taxon>
        <taxon>Magnoliopsida</taxon>
        <taxon>eudicotyledons</taxon>
        <taxon>Gunneridae</taxon>
        <taxon>Pentapetalae</taxon>
        <taxon>asterids</taxon>
        <taxon>campanulids</taxon>
        <taxon>Asterales</taxon>
        <taxon>Asteraceae</taxon>
        <taxon>Asteroideae</taxon>
        <taxon>Heliantheae alliance</taxon>
        <taxon>Millerieae</taxon>
        <taxon>Smallanthus</taxon>
    </lineage>
</organism>
<comment type="caution">
    <text evidence="1">The sequence shown here is derived from an EMBL/GenBank/DDBJ whole genome shotgun (WGS) entry which is preliminary data.</text>
</comment>
<reference evidence="1 2" key="2">
    <citation type="journal article" date="2022" name="Mol. Ecol. Resour.">
        <title>The genomes of chicory, endive, great burdock and yacon provide insights into Asteraceae paleo-polyploidization history and plant inulin production.</title>
        <authorList>
            <person name="Fan W."/>
            <person name="Wang S."/>
            <person name="Wang H."/>
            <person name="Wang A."/>
            <person name="Jiang F."/>
            <person name="Liu H."/>
            <person name="Zhao H."/>
            <person name="Xu D."/>
            <person name="Zhang Y."/>
        </authorList>
    </citation>
    <scope>NUCLEOTIDE SEQUENCE [LARGE SCALE GENOMIC DNA]</scope>
    <source>
        <strain evidence="2">cv. Yunnan</strain>
        <tissue evidence="1">Leaves</tissue>
    </source>
</reference>
<protein>
    <submittedName>
        <fullName evidence="1">Uncharacterized protein</fullName>
    </submittedName>
</protein>
<gene>
    <name evidence="1" type="ORF">L1987_77500</name>
</gene>
<dbReference type="EMBL" id="CM042043">
    <property type="protein sequence ID" value="KAI3694533.1"/>
    <property type="molecule type" value="Genomic_DNA"/>
</dbReference>
<name>A0ACB8ZB10_9ASTR</name>
<sequence length="102" mass="11485">MEGITMGVPIATWPMHSDQPRNATLIKEVLGTGICAREWEHRDEKVAAWMVSEAVRRLMASEEGRVARKNAAELGVAVRRSVEEGGVMRKELDEFVDHITRQ</sequence>
<evidence type="ECO:0000313" key="1">
    <source>
        <dbReference type="EMBL" id="KAI3694533.1"/>
    </source>
</evidence>
<evidence type="ECO:0000313" key="2">
    <source>
        <dbReference type="Proteomes" id="UP001056120"/>
    </source>
</evidence>
<dbReference type="Proteomes" id="UP001056120">
    <property type="component" value="Linkage Group LG26"/>
</dbReference>
<accession>A0ACB8ZB10</accession>
<proteinExistence type="predicted"/>
<keyword evidence="2" id="KW-1185">Reference proteome</keyword>